<sequence>MRIVDVLKTLGGEADLDAIVEAALKRGIPPPIATRQLMRLVEKGVVKVVCDVSIRYRFA</sequence>
<accession>A0A7L4P910</accession>
<organism evidence="1 2">
    <name type="scientific">Pyrobaculum arsenaticum</name>
    <dbReference type="NCBI Taxonomy" id="121277"/>
    <lineage>
        <taxon>Archaea</taxon>
        <taxon>Thermoproteota</taxon>
        <taxon>Thermoprotei</taxon>
        <taxon>Thermoproteales</taxon>
        <taxon>Thermoproteaceae</taxon>
        <taxon>Pyrobaculum</taxon>
    </lineage>
</organism>
<dbReference type="Proteomes" id="UP000554766">
    <property type="component" value="Unassembled WGS sequence"/>
</dbReference>
<dbReference type="OMA" id="VKVVCDV"/>
<proteinExistence type="predicted"/>
<gene>
    <name evidence="1" type="ORF">HC235_04095</name>
</gene>
<comment type="caution">
    <text evidence="1">The sequence shown here is derived from an EMBL/GenBank/DDBJ whole genome shotgun (WGS) entry which is preliminary data.</text>
</comment>
<dbReference type="GeneID" id="5055461"/>
<protein>
    <submittedName>
        <fullName evidence="1">Uncharacterized protein</fullName>
    </submittedName>
</protein>
<dbReference type="AlphaFoldDB" id="A0A7L4P910"/>
<evidence type="ECO:0000313" key="1">
    <source>
        <dbReference type="EMBL" id="NYR15143.1"/>
    </source>
</evidence>
<keyword evidence="2" id="KW-1185">Reference proteome</keyword>
<evidence type="ECO:0000313" key="2">
    <source>
        <dbReference type="Proteomes" id="UP000554766"/>
    </source>
</evidence>
<dbReference type="EMBL" id="JAAVJF010000002">
    <property type="protein sequence ID" value="NYR15143.1"/>
    <property type="molecule type" value="Genomic_DNA"/>
</dbReference>
<dbReference type="RefSeq" id="WP_011901040.1">
    <property type="nucleotide sequence ID" value="NZ_JAAVJF010000002.1"/>
</dbReference>
<name>A0A7L4P910_9CREN</name>
<reference evidence="1 2" key="1">
    <citation type="journal article" date="2020" name="Nat. Commun.">
        <title>The structures of two archaeal type IV pili illuminate evolutionary relationships.</title>
        <authorList>
            <person name="Wang F."/>
            <person name="Baquero D.P."/>
            <person name="Su Z."/>
            <person name="Beltran L.C."/>
            <person name="Prangishvili D."/>
            <person name="Krupovic M."/>
            <person name="Egelman E.H."/>
        </authorList>
    </citation>
    <scope>NUCLEOTIDE SEQUENCE [LARGE SCALE GENOMIC DNA]</scope>
    <source>
        <strain evidence="1 2">2GA</strain>
    </source>
</reference>